<proteinExistence type="predicted"/>
<accession>A0A0C9UKL7</accession>
<dbReference type="HOGENOM" id="CLU_894782_0_0_1"/>
<evidence type="ECO:0000313" key="2">
    <source>
        <dbReference type="Proteomes" id="UP000054279"/>
    </source>
</evidence>
<reference evidence="1 2" key="1">
    <citation type="submission" date="2014-06" db="EMBL/GenBank/DDBJ databases">
        <title>Evolutionary Origins and Diversification of the Mycorrhizal Mutualists.</title>
        <authorList>
            <consortium name="DOE Joint Genome Institute"/>
            <consortium name="Mycorrhizal Genomics Consortium"/>
            <person name="Kohler A."/>
            <person name="Kuo A."/>
            <person name="Nagy L.G."/>
            <person name="Floudas D."/>
            <person name="Copeland A."/>
            <person name="Barry K.W."/>
            <person name="Cichocki N."/>
            <person name="Veneault-Fourrey C."/>
            <person name="LaButti K."/>
            <person name="Lindquist E.A."/>
            <person name="Lipzen A."/>
            <person name="Lundell T."/>
            <person name="Morin E."/>
            <person name="Murat C."/>
            <person name="Riley R."/>
            <person name="Ohm R."/>
            <person name="Sun H."/>
            <person name="Tunlid A."/>
            <person name="Henrissat B."/>
            <person name="Grigoriev I.V."/>
            <person name="Hibbett D.S."/>
            <person name="Martin F."/>
        </authorList>
    </citation>
    <scope>NUCLEOTIDE SEQUENCE [LARGE SCALE GENOMIC DNA]</scope>
    <source>
        <strain evidence="1 2">SS14</strain>
    </source>
</reference>
<dbReference type="EMBL" id="KN837390">
    <property type="protein sequence ID" value="KIJ25966.1"/>
    <property type="molecule type" value="Genomic_DNA"/>
</dbReference>
<dbReference type="Proteomes" id="UP000054279">
    <property type="component" value="Unassembled WGS sequence"/>
</dbReference>
<name>A0A0C9UKL7_SPHS4</name>
<gene>
    <name evidence="1" type="ORF">M422DRAFT_273014</name>
</gene>
<sequence length="311" mass="34988">MSARIAAPLGKLIISGHLHRPMAGAKHQIFSPKETTPNCGEGGTSEMIGLPFPQGDRVRTQVIGGELKWRRNLYSQAQRKYNDIDDAWDLCAEFGYPLPNESDEVLDFYPTDEDVYDAPEVPSYAMDLMRSDYTSAFGDSFSDLVQESVPCMSLQDTSQLRYGLFSGPEYDTLSDQANARLSLKECRSILTEIEGDLIPGDIICLTEFVSCVLELQDYSTVQADMTVHGIFEKMLGHGWLKAGFLTRFKQDNVEEFIIGHKSSMPGCSSYLLTTADPITAMYCIRQQYHTPEDICRKLLKHGIPFWMSFKI</sequence>
<dbReference type="AlphaFoldDB" id="A0A0C9UKL7"/>
<keyword evidence="2" id="KW-1185">Reference proteome</keyword>
<organism evidence="1 2">
    <name type="scientific">Sphaerobolus stellatus (strain SS14)</name>
    <dbReference type="NCBI Taxonomy" id="990650"/>
    <lineage>
        <taxon>Eukaryota</taxon>
        <taxon>Fungi</taxon>
        <taxon>Dikarya</taxon>
        <taxon>Basidiomycota</taxon>
        <taxon>Agaricomycotina</taxon>
        <taxon>Agaricomycetes</taxon>
        <taxon>Phallomycetidae</taxon>
        <taxon>Geastrales</taxon>
        <taxon>Sphaerobolaceae</taxon>
        <taxon>Sphaerobolus</taxon>
    </lineage>
</organism>
<protein>
    <submittedName>
        <fullName evidence="1">Uncharacterized protein</fullName>
    </submittedName>
</protein>
<evidence type="ECO:0000313" key="1">
    <source>
        <dbReference type="EMBL" id="KIJ25966.1"/>
    </source>
</evidence>